<protein>
    <recommendedName>
        <fullName evidence="5">Readthrough protein</fullName>
    </recommendedName>
</protein>
<dbReference type="PRINTS" id="PR00910">
    <property type="entry name" value="LVIRUSORF6"/>
</dbReference>
<keyword evidence="3" id="KW-0167">Capsid protein</keyword>
<comment type="subcellular location">
    <subcellularLocation>
        <location evidence="1">Virion</location>
    </subcellularLocation>
</comment>
<feature type="region of interest" description="Disordered" evidence="6">
    <location>
        <begin position="1"/>
        <end position="64"/>
    </location>
</feature>
<dbReference type="GO" id="GO:0005198">
    <property type="term" value="F:structural molecule activity"/>
    <property type="evidence" value="ECO:0007669"/>
    <property type="project" value="InterPro"/>
</dbReference>
<dbReference type="Pfam" id="PF01690">
    <property type="entry name" value="PLRV_ORF5"/>
    <property type="match status" value="1"/>
</dbReference>
<accession>A0A493R5J8</accession>
<evidence type="ECO:0000313" key="7">
    <source>
        <dbReference type="EMBL" id="QBG64852.1"/>
    </source>
</evidence>
<feature type="region of interest" description="Disordered" evidence="6">
    <location>
        <begin position="203"/>
        <end position="223"/>
    </location>
</feature>
<proteinExistence type="inferred from homology"/>
<sequence>MNTVVGRRTINGRRRPRRQTRRAQRSQPVVVVQTSRATQRRPRRRRRGNNRTRGTVPTRGAGSSETFVFSKDNLAGSSSGAITFGPSLSDCPAFSNGILKAYHEYKISMVILEFVSEASSQNSGSIAYELDPHCKLNSLSSTINKFGITKPGKAAFTASYINGKEWHDVAEDQFRILYKGNGSSSIAGSFRITIKCQFHNPKYVDEEPGPSPGPSPSPQPTPQKKYRFIVYTGVPVTRIMAQSTDDAISLYDMPSQRFRYIEDENMNWTNLDSRWYSQNSLKAIPMIIVPVPQGEWTVEISMEGYQPTSSTTDPNKDKQDGLIAYNDDLSEGWNVGIYNNVEITNNKADNTLKYGHPDMELNGCHFNQGQCLERDGDLTCHIKTTGDNASFFVVGPAVQKQSKYNYAVSYGAWTDRMMEIGMIAIALDEQGSSGSAKTKRPKRVGHSMAVSTWETINLPEKENSEEIQTSQRQDFKTPPTAGGSSDMLDVEEGGLPLSVEEEIPDFVGDNPWSNMTIENSQEEEAMSSKSGLTPQLKPPGLPKPQPIRKLKSFDATADLVEAWRPDVNPGYSKADVAAATIIAGGSIKDGRSMIDKRDKTVLDGRKSWGFSLTSSLTGGTLKASAKSEKLAKLTTSERARFEQIKRQQGSVRASEFLEQILAGEDPDPKFLRTR</sequence>
<feature type="compositionally biased region" description="Pro residues" evidence="6">
    <location>
        <begin position="209"/>
        <end position="221"/>
    </location>
</feature>
<organism evidence="7">
    <name type="scientific">Turnip yellows virus</name>
    <dbReference type="NCBI Taxonomy" id="131083"/>
    <lineage>
        <taxon>Viruses</taxon>
        <taxon>Riboviria</taxon>
        <taxon>Orthornavirae</taxon>
        <taxon>Pisuviricota</taxon>
        <taxon>Pisoniviricetes</taxon>
        <taxon>Sobelivirales</taxon>
        <taxon>Solemoviridae</taxon>
        <taxon>Polerovirus</taxon>
        <taxon>Polerovirus TUYV</taxon>
    </lineage>
</organism>
<feature type="region of interest" description="Disordered" evidence="6">
    <location>
        <begin position="457"/>
        <end position="488"/>
    </location>
</feature>
<feature type="compositionally biased region" description="Low complexity" evidence="6">
    <location>
        <begin position="51"/>
        <end position="60"/>
    </location>
</feature>
<comment type="similarity">
    <text evidence="2">Belongs to the luteoviruses readthrough protein family.</text>
</comment>
<feature type="compositionally biased region" description="Basic residues" evidence="6">
    <location>
        <begin position="38"/>
        <end position="50"/>
    </location>
</feature>
<dbReference type="InterPro" id="IPR001517">
    <property type="entry name" value="Luteo_coat"/>
</dbReference>
<evidence type="ECO:0000256" key="4">
    <source>
        <dbReference type="ARBA" id="ARBA00022844"/>
    </source>
</evidence>
<keyword evidence="4" id="KW-0946">Virion</keyword>
<dbReference type="Pfam" id="PF00894">
    <property type="entry name" value="Luteo_coat"/>
    <property type="match status" value="1"/>
</dbReference>
<name>A0A493R5J8_9VIRU</name>
<reference evidence="7" key="1">
    <citation type="submission" date="2019-01" db="EMBL/GenBank/DDBJ databases">
        <title>Two isolates of turnip yellows virus from rapeseed and pea and first report of turnip yellows virus associated RNA in Germany.</title>
        <authorList>
            <person name="Gaafar Y.Z.A."/>
            <person name="Ziebell H."/>
        </authorList>
    </citation>
    <scope>NUCLEOTIDE SEQUENCE</scope>
    <source>
        <strain evidence="7">JKI 29344</strain>
    </source>
</reference>
<evidence type="ECO:0000256" key="5">
    <source>
        <dbReference type="ARBA" id="ARBA00032627"/>
    </source>
</evidence>
<dbReference type="GO" id="GO:0019028">
    <property type="term" value="C:viral capsid"/>
    <property type="evidence" value="ECO:0007669"/>
    <property type="project" value="UniProtKB-KW"/>
</dbReference>
<dbReference type="InterPro" id="IPR002929">
    <property type="entry name" value="PLrV_ORF5"/>
</dbReference>
<dbReference type="EMBL" id="MK450520">
    <property type="protein sequence ID" value="QBG64852.1"/>
    <property type="molecule type" value="Genomic_RNA"/>
</dbReference>
<feature type="compositionally biased region" description="Pro residues" evidence="6">
    <location>
        <begin position="536"/>
        <end position="545"/>
    </location>
</feature>
<evidence type="ECO:0000256" key="3">
    <source>
        <dbReference type="ARBA" id="ARBA00022561"/>
    </source>
</evidence>
<evidence type="ECO:0000256" key="6">
    <source>
        <dbReference type="SAM" id="MobiDB-lite"/>
    </source>
</evidence>
<evidence type="ECO:0000256" key="1">
    <source>
        <dbReference type="ARBA" id="ARBA00004328"/>
    </source>
</evidence>
<evidence type="ECO:0000256" key="2">
    <source>
        <dbReference type="ARBA" id="ARBA00007852"/>
    </source>
</evidence>
<feature type="region of interest" description="Disordered" evidence="6">
    <location>
        <begin position="520"/>
        <end position="547"/>
    </location>
</feature>
<feature type="compositionally biased region" description="Basic residues" evidence="6">
    <location>
        <begin position="10"/>
        <end position="24"/>
    </location>
</feature>